<evidence type="ECO:0000256" key="5">
    <source>
        <dbReference type="ARBA" id="ARBA00022801"/>
    </source>
</evidence>
<keyword evidence="5" id="KW-0378">Hydrolase</keyword>
<dbReference type="SUPFAM" id="SSF56672">
    <property type="entry name" value="DNA/RNA polymerases"/>
    <property type="match status" value="1"/>
</dbReference>
<dbReference type="InterPro" id="IPR043502">
    <property type="entry name" value="DNA/RNA_pol_sf"/>
</dbReference>
<comment type="caution">
    <text evidence="8">The sequence shown here is derived from an EMBL/GenBank/DDBJ whole genome shotgun (WGS) entry which is preliminary data.</text>
</comment>
<sequence>ASLFQKDENSQERVIFYASRMHTTTEKNYTITKKECLTVIWA</sequence>
<gene>
    <name evidence="8" type="ORF">GMARGA_LOCUS31214</name>
</gene>
<evidence type="ECO:0000256" key="2">
    <source>
        <dbReference type="ARBA" id="ARBA00022695"/>
    </source>
</evidence>
<protein>
    <submittedName>
        <fullName evidence="8">33329_t:CDS:1</fullName>
    </submittedName>
</protein>
<evidence type="ECO:0000256" key="4">
    <source>
        <dbReference type="ARBA" id="ARBA00022759"/>
    </source>
</evidence>
<dbReference type="Pfam" id="PF17917">
    <property type="entry name" value="RT_RNaseH"/>
    <property type="match status" value="1"/>
</dbReference>
<keyword evidence="2" id="KW-0548">Nucleotidyltransferase</keyword>
<evidence type="ECO:0000256" key="1">
    <source>
        <dbReference type="ARBA" id="ARBA00022679"/>
    </source>
</evidence>
<accession>A0ABN7WHT4</accession>
<reference evidence="8 9" key="1">
    <citation type="submission" date="2021-06" db="EMBL/GenBank/DDBJ databases">
        <authorList>
            <person name="Kallberg Y."/>
            <person name="Tangrot J."/>
            <person name="Rosling A."/>
        </authorList>
    </citation>
    <scope>NUCLEOTIDE SEQUENCE [LARGE SCALE GENOMIC DNA]</scope>
    <source>
        <strain evidence="8 9">120-4 pot B 10/14</strain>
    </source>
</reference>
<dbReference type="InterPro" id="IPR041373">
    <property type="entry name" value="RT_RNaseH"/>
</dbReference>
<keyword evidence="9" id="KW-1185">Reference proteome</keyword>
<evidence type="ECO:0000259" key="7">
    <source>
        <dbReference type="Pfam" id="PF17917"/>
    </source>
</evidence>
<name>A0ABN7WHT4_GIGMA</name>
<keyword evidence="6" id="KW-0695">RNA-directed DNA polymerase</keyword>
<evidence type="ECO:0000256" key="3">
    <source>
        <dbReference type="ARBA" id="ARBA00022722"/>
    </source>
</evidence>
<evidence type="ECO:0000313" key="9">
    <source>
        <dbReference type="Proteomes" id="UP000789901"/>
    </source>
</evidence>
<feature type="domain" description="Reverse transcriptase RNase H-like" evidence="7">
    <location>
        <begin position="1"/>
        <end position="42"/>
    </location>
</feature>
<organism evidence="8 9">
    <name type="scientific">Gigaspora margarita</name>
    <dbReference type="NCBI Taxonomy" id="4874"/>
    <lineage>
        <taxon>Eukaryota</taxon>
        <taxon>Fungi</taxon>
        <taxon>Fungi incertae sedis</taxon>
        <taxon>Mucoromycota</taxon>
        <taxon>Glomeromycotina</taxon>
        <taxon>Glomeromycetes</taxon>
        <taxon>Diversisporales</taxon>
        <taxon>Gigasporaceae</taxon>
        <taxon>Gigaspora</taxon>
    </lineage>
</organism>
<keyword evidence="3" id="KW-0540">Nuclease</keyword>
<dbReference type="EMBL" id="CAJVQB010046013">
    <property type="protein sequence ID" value="CAG8832760.1"/>
    <property type="molecule type" value="Genomic_DNA"/>
</dbReference>
<dbReference type="Proteomes" id="UP000789901">
    <property type="component" value="Unassembled WGS sequence"/>
</dbReference>
<proteinExistence type="predicted"/>
<keyword evidence="1" id="KW-0808">Transferase</keyword>
<feature type="non-terminal residue" evidence="8">
    <location>
        <position position="1"/>
    </location>
</feature>
<keyword evidence="4" id="KW-0255">Endonuclease</keyword>
<evidence type="ECO:0000256" key="6">
    <source>
        <dbReference type="ARBA" id="ARBA00022918"/>
    </source>
</evidence>
<evidence type="ECO:0000313" key="8">
    <source>
        <dbReference type="EMBL" id="CAG8832760.1"/>
    </source>
</evidence>